<reference evidence="3 4" key="1">
    <citation type="journal article" date="2010" name="Science">
        <title>Genomic comparison of the ants Camponotus floridanus and Harpegnathos saltator.</title>
        <authorList>
            <person name="Bonasio R."/>
            <person name="Zhang G."/>
            <person name="Ye C."/>
            <person name="Mutti N.S."/>
            <person name="Fang X."/>
            <person name="Qin N."/>
            <person name="Donahue G."/>
            <person name="Yang P."/>
            <person name="Li Q."/>
            <person name="Li C."/>
            <person name="Zhang P."/>
            <person name="Huang Z."/>
            <person name="Berger S.L."/>
            <person name="Reinberg D."/>
            <person name="Wang J."/>
            <person name="Liebig J."/>
        </authorList>
    </citation>
    <scope>NUCLEOTIDE SEQUENCE [LARGE SCALE GENOMIC DNA]</scope>
    <source>
        <strain evidence="3 4">R22 G/1</strain>
    </source>
</reference>
<feature type="region of interest" description="Disordered" evidence="1">
    <location>
        <begin position="1072"/>
        <end position="1100"/>
    </location>
</feature>
<accession>E2B4L1</accession>
<evidence type="ECO:0000259" key="2">
    <source>
        <dbReference type="Pfam" id="PF15995"/>
    </source>
</evidence>
<evidence type="ECO:0000313" key="3">
    <source>
        <dbReference type="EMBL" id="EFN89364.1"/>
    </source>
</evidence>
<dbReference type="OrthoDB" id="6613664at2759"/>
<organism evidence="4">
    <name type="scientific">Harpegnathos saltator</name>
    <name type="common">Jerdon's jumping ant</name>
    <dbReference type="NCBI Taxonomy" id="610380"/>
    <lineage>
        <taxon>Eukaryota</taxon>
        <taxon>Metazoa</taxon>
        <taxon>Ecdysozoa</taxon>
        <taxon>Arthropoda</taxon>
        <taxon>Hexapoda</taxon>
        <taxon>Insecta</taxon>
        <taxon>Pterygota</taxon>
        <taxon>Neoptera</taxon>
        <taxon>Endopterygota</taxon>
        <taxon>Hymenoptera</taxon>
        <taxon>Apocrita</taxon>
        <taxon>Aculeata</taxon>
        <taxon>Formicoidea</taxon>
        <taxon>Formicidae</taxon>
        <taxon>Ponerinae</taxon>
        <taxon>Ponerini</taxon>
        <taxon>Harpegnathos</taxon>
    </lineage>
</organism>
<evidence type="ECO:0000256" key="1">
    <source>
        <dbReference type="SAM" id="MobiDB-lite"/>
    </source>
</evidence>
<proteinExistence type="predicted"/>
<dbReference type="PANTHER" id="PTHR41967:SF6">
    <property type="entry name" value="FI19406P1-RELATED"/>
    <property type="match status" value="1"/>
</dbReference>
<keyword evidence="4" id="KW-1185">Reference proteome</keyword>
<dbReference type="OMA" id="RWKIALK"/>
<evidence type="ECO:0000313" key="4">
    <source>
        <dbReference type="Proteomes" id="UP000008237"/>
    </source>
</evidence>
<dbReference type="InParanoid" id="E2B4L1"/>
<sequence>MPKLPPKPKPPVSLIRHKNSCPYKEELFKYPDWASYRHDLQRWRKEYKLFPIPKVILPFKEYRKPFISNEVLSEFNKKQGKMIAAEHFVETDVKKLQKIVDQQEIDAKNVDQQAGYEYADITNKESLYSKRSGTFDIQQLPDKNKKFDFTLSGVGEKSTAVEYKICGMLKPPGVGRKSWLGGKEPHYIIAGASEDPPNCSVTYEITGIANVTPTHSDEKFFAVLKLGDGPRKIFPSGREHLSRNWQEWLFNVDEEFRRLQKEANELIKSVRAITRLVFPEPVCDSCCLCRQTVKTREKLRQTKTPYLLIDNVMKNKDEIKYIVGSMVLHSPAPSPTGSEINLLEMVASQDEIKTNIIINGVTNENGKIQYYISGVQKEQVHVSSRIPDPPAPQTISFQPRNVPPCTCAIQQMFNKDISFSVSKDDILWTKDEGLCMGKKYRPDKQGAYSCKMYPGDKSCRRNPFKKLIKIKGEEGKEEKKETGLIEIKEPTQVLEKETSEKKEKFIPDLNYPAYDDPWNIARTAPSAKEIVTDYEKSLKLTPPSLPAVSSLLKTQERQKDTSSSSKVRKKSDKDTKVKEIYQEMLTKVSSKSSKMSAKKVKGKRNKRMKYVHNMDKKKHMQVPFKLSNVESVKVTNHISRFKIMNKTKKQKSTTADICQTAKSKTYKVFKNTFVKRDGKKMIIDKVDQIDGRKREMERLKTMMETYARTLGDVQPAVLPWEQSFSAKSKEKFRDTLVDEKESHRISKEPCGWRTKSEQELLAKKTMVYLCEPEYPLETVAVRLGGRPCRCRENRSKKKMLMYNVSGLVEKKDERKARKAGVRTKLENENKIIDGVIYFTPPVSPRRSEEYIPEYDLLESPYDICVGEDTGESPKLLKKYPDSKSLLERIWKKSESCDCGNRTDKTGIMKEVSQSRETKEARRKLMESKSPEDRLEMALKDTALVEYFTQPKYDASCRTSYKNKRSVKPLRLKMVKPVCECKYERKIVERNEERAKWKTRQQKLKTLKKQPFMHIDNTSRPMVPETKFIISDVKRIPVEDEYTDEVKYCITGVAENLTMSSPQRVVDGLKMSTPVVTPEPSKEDFRRYSPHRHWSPMNIPSGPLPRRNVALKEEIERRKKIRDEAFKMIYGENEQDASRLEYRDCPETCVKKLMTVIENDSELGKIRTNAEKQIFRTPMESYSPRENKTSSKAEREQNILSNNITVVPREQIKYPEETVGKGDQQQDMSYKRTIEKMKKKDDDKTLRTNDDDDGRYPTDKLDLMTIMKDELKKMADEGYVLAKLPECYLMPQLQDWLMYRKGVAFSENDKISNRVSNYISGKNELMSTLIAQMSRGRPEYVLRTFWGCSFILRTFLGRPQENVCYLENLNLMRQTILLWGKMDSMPKPKIKLPSLDMTQYQLRKLTYDQAEKMKKKIKKKMTIFHSEIRKSRVLHARSTWGSMEFGKFPSISFKKAFFTYMASKEADGHVYKPWYTYDI</sequence>
<dbReference type="EMBL" id="GL445574">
    <property type="protein sequence ID" value="EFN89364.1"/>
    <property type="molecule type" value="Genomic_DNA"/>
</dbReference>
<feature type="domain" description="DUF4771" evidence="2">
    <location>
        <begin position="1371"/>
        <end position="1466"/>
    </location>
</feature>
<dbReference type="Pfam" id="PF15995">
    <property type="entry name" value="DUF4771"/>
    <property type="match status" value="1"/>
</dbReference>
<feature type="region of interest" description="Disordered" evidence="1">
    <location>
        <begin position="549"/>
        <end position="575"/>
    </location>
</feature>
<gene>
    <name evidence="3" type="ORF">EAI_00295</name>
</gene>
<feature type="region of interest" description="Disordered" evidence="1">
    <location>
        <begin position="912"/>
        <end position="931"/>
    </location>
</feature>
<dbReference type="PANTHER" id="PTHR41967">
    <property type="entry name" value="FI19406P1-RELATED"/>
    <property type="match status" value="1"/>
</dbReference>
<dbReference type="InterPro" id="IPR031936">
    <property type="entry name" value="DUF4771"/>
</dbReference>
<dbReference type="Proteomes" id="UP000008237">
    <property type="component" value="Unassembled WGS sequence"/>
</dbReference>
<name>E2B4L1_HARSA</name>
<protein>
    <recommendedName>
        <fullName evidence="2">DUF4771 domain-containing protein</fullName>
    </recommendedName>
</protein>
<feature type="region of interest" description="Disordered" evidence="1">
    <location>
        <begin position="1234"/>
        <end position="1254"/>
    </location>
</feature>